<organism evidence="7 8">
    <name type="scientific">Ideonella margarita</name>
    <dbReference type="NCBI Taxonomy" id="2984191"/>
    <lineage>
        <taxon>Bacteria</taxon>
        <taxon>Pseudomonadati</taxon>
        <taxon>Pseudomonadota</taxon>
        <taxon>Betaproteobacteria</taxon>
        <taxon>Burkholderiales</taxon>
        <taxon>Sphaerotilaceae</taxon>
        <taxon>Ideonella</taxon>
    </lineage>
</organism>
<dbReference type="EC" id="3.2.1.23" evidence="4"/>
<evidence type="ECO:0000313" key="8">
    <source>
        <dbReference type="Proteomes" id="UP001379945"/>
    </source>
</evidence>
<keyword evidence="8" id="KW-1185">Reference proteome</keyword>
<sequence length="826" mass="89652">MQTSLISLTLPATAPPVETNFLNLGHYQRPGRSLQVNSRYLVLDDQPWMPVMGEFHYSRYPRAEWEAELRKIRAGGVQVVASYVIWNHHEARPGEFNWQGQRDLAAFVDLAAQVGLLVYLRPGPWSHAEVLLGGFPRWLPDTGPLRCNHPTYLSHVQRFFNAIGAQLPGRMWCDGGPVIGVQLENEYGLTGPDCGAEHITELKRLAIEAGLTVPLYTVTGWPTLDIPERDVLPVSGAYADGFWNGARGALPPSGVFLFNTRRVIGEMGNVDGTAASGSIDKTHYPFILAEAGGGMHVAYHRRPVVSTDDVFATTLVQVGSGANLYGYYMYHGGTNPVCATGPLNETQASGYPNDVAQWGYDFHAPLGQYGQVRSSWGRLRTLHQFMQSFGTQLAPTEAVLPDDAPMQADDLARPRVALRGAGDAGFVFINHHVRHHPLPAHRNLQLQISSAHGTHTLPEQPFDLEPGQAFIWPVGVQLGQARLRHATLQPLTQFSLADGSGVWVGFETPGQAIELVFERAGLQHIEAHGLTERADSWKVVLPGSAQVNGQSAGQSDGTERWIKLIDAADRPHHVLVLSAAQAASSLCVEMDGLQRIVLGSHPTVQGDAGELRVHRPADAAASLRIFPATGLSGDRTADGHWAVWHLPPVSTPPVSISAIENQPAGQPPAVVWGPHVPWRDGPVPCVPVAATQADASPDDAIWTLQLPAHVPAADVKAANGRLMLGVNYLGDVARLWADGEVVDDHFYDGDTWWIGLDRHARADGSWPTFQISVLPIGADAPIFLEDNARAALQAQDRPAHLLALDARLWRTDTVQALSLTSTARVA</sequence>
<dbReference type="Gene3D" id="3.20.20.80">
    <property type="entry name" value="Glycosidases"/>
    <property type="match status" value="1"/>
</dbReference>
<dbReference type="InterPro" id="IPR017853">
    <property type="entry name" value="GH"/>
</dbReference>
<evidence type="ECO:0000256" key="1">
    <source>
        <dbReference type="ARBA" id="ARBA00009809"/>
    </source>
</evidence>
<dbReference type="SUPFAM" id="SSF51445">
    <property type="entry name" value="(Trans)glycosidases"/>
    <property type="match status" value="1"/>
</dbReference>
<dbReference type="RefSeq" id="WP_341399776.1">
    <property type="nucleotide sequence ID" value="NZ_JBBUTI010000009.1"/>
</dbReference>
<protein>
    <recommendedName>
        <fullName evidence="4">Beta-galactosidase</fullName>
        <ecNumber evidence="4">3.2.1.23</ecNumber>
    </recommendedName>
</protein>
<dbReference type="PANTHER" id="PTHR23421">
    <property type="entry name" value="BETA-GALACTOSIDASE RELATED"/>
    <property type="match status" value="1"/>
</dbReference>
<proteinExistence type="inferred from homology"/>
<comment type="similarity">
    <text evidence="1 5">Belongs to the glycosyl hydrolase 35 family.</text>
</comment>
<dbReference type="InterPro" id="IPR031330">
    <property type="entry name" value="Gly_Hdrlase_35_cat"/>
</dbReference>
<reference evidence="7 8" key="1">
    <citation type="submission" date="2024-04" db="EMBL/GenBank/DDBJ databases">
        <title>Novel species of the genus Ideonella isolated from streams.</title>
        <authorList>
            <person name="Lu H."/>
        </authorList>
    </citation>
    <scope>NUCLEOTIDE SEQUENCE [LARGE SCALE GENOMIC DNA]</scope>
    <source>
        <strain evidence="7 8">LYT19W</strain>
    </source>
</reference>
<dbReference type="InterPro" id="IPR019801">
    <property type="entry name" value="Glyco_hydro_35_CS"/>
</dbReference>
<dbReference type="GO" id="GO:0004565">
    <property type="term" value="F:beta-galactosidase activity"/>
    <property type="evidence" value="ECO:0007669"/>
    <property type="project" value="UniProtKB-EC"/>
</dbReference>
<evidence type="ECO:0000256" key="2">
    <source>
        <dbReference type="ARBA" id="ARBA00022801"/>
    </source>
</evidence>
<evidence type="ECO:0000256" key="3">
    <source>
        <dbReference type="ARBA" id="ARBA00023295"/>
    </source>
</evidence>
<comment type="caution">
    <text evidence="7">The sequence shown here is derived from an EMBL/GenBank/DDBJ whole genome shotgun (WGS) entry which is preliminary data.</text>
</comment>
<dbReference type="EMBL" id="JBBUTI010000009">
    <property type="protein sequence ID" value="MEK8047468.1"/>
    <property type="molecule type" value="Genomic_DNA"/>
</dbReference>
<evidence type="ECO:0000256" key="4">
    <source>
        <dbReference type="RuleBase" id="RU000675"/>
    </source>
</evidence>
<dbReference type="Pfam" id="PF01301">
    <property type="entry name" value="Glyco_hydro_35"/>
    <property type="match status" value="1"/>
</dbReference>
<dbReference type="InterPro" id="IPR001944">
    <property type="entry name" value="Glycoside_Hdrlase_35"/>
</dbReference>
<keyword evidence="3 4" id="KW-0326">Glycosidase</keyword>
<evidence type="ECO:0000259" key="6">
    <source>
        <dbReference type="Pfam" id="PF01301"/>
    </source>
</evidence>
<keyword evidence="2 4" id="KW-0378">Hydrolase</keyword>
<dbReference type="Proteomes" id="UP001379945">
    <property type="component" value="Unassembled WGS sequence"/>
</dbReference>
<evidence type="ECO:0000256" key="5">
    <source>
        <dbReference type="RuleBase" id="RU003679"/>
    </source>
</evidence>
<accession>A0ABU9C6L0</accession>
<evidence type="ECO:0000313" key="7">
    <source>
        <dbReference type="EMBL" id="MEK8047468.1"/>
    </source>
</evidence>
<name>A0ABU9C6L0_9BURK</name>
<comment type="catalytic activity">
    <reaction evidence="4">
        <text>Hydrolysis of terminal non-reducing beta-D-galactose residues in beta-D-galactosides.</text>
        <dbReference type="EC" id="3.2.1.23"/>
    </reaction>
</comment>
<dbReference type="PRINTS" id="PR00742">
    <property type="entry name" value="GLHYDRLASE35"/>
</dbReference>
<dbReference type="PROSITE" id="PS01182">
    <property type="entry name" value="GLYCOSYL_HYDROL_F35"/>
    <property type="match status" value="1"/>
</dbReference>
<feature type="domain" description="Glycoside hydrolase 35 catalytic" evidence="6">
    <location>
        <begin position="41"/>
        <end position="384"/>
    </location>
</feature>
<gene>
    <name evidence="7" type="ORF">AACH00_13985</name>
</gene>